<protein>
    <recommendedName>
        <fullName evidence="4">Thioredoxin domain-containing protein</fullName>
    </recommendedName>
</protein>
<evidence type="ECO:0000313" key="2">
    <source>
        <dbReference type="EMBL" id="KAF2321000.1"/>
    </source>
</evidence>
<evidence type="ECO:0000256" key="1">
    <source>
        <dbReference type="SAM" id="Coils"/>
    </source>
</evidence>
<comment type="caution">
    <text evidence="2">The sequence shown here is derived from an EMBL/GenBank/DDBJ whole genome shotgun (WGS) entry which is preliminary data.</text>
</comment>
<evidence type="ECO:0000313" key="3">
    <source>
        <dbReference type="Proteomes" id="UP000467840"/>
    </source>
</evidence>
<evidence type="ECO:0008006" key="4">
    <source>
        <dbReference type="Google" id="ProtNLM"/>
    </source>
</evidence>
<dbReference type="InterPro" id="IPR036249">
    <property type="entry name" value="Thioredoxin-like_sf"/>
</dbReference>
<dbReference type="AlphaFoldDB" id="A0A6A6N5R1"/>
<accession>A0A6A6N5R1</accession>
<dbReference type="SUPFAM" id="SSF52833">
    <property type="entry name" value="Thioredoxin-like"/>
    <property type="match status" value="1"/>
</dbReference>
<reference evidence="2 3" key="1">
    <citation type="journal article" date="2020" name="Mol. Plant">
        <title>The Chromosome-Based Rubber Tree Genome Provides New Insights into Spurge Genome Evolution and Rubber Biosynthesis.</title>
        <authorList>
            <person name="Liu J."/>
            <person name="Shi C."/>
            <person name="Shi C.C."/>
            <person name="Li W."/>
            <person name="Zhang Q.J."/>
            <person name="Zhang Y."/>
            <person name="Li K."/>
            <person name="Lu H.F."/>
            <person name="Shi C."/>
            <person name="Zhu S.T."/>
            <person name="Xiao Z.Y."/>
            <person name="Nan H."/>
            <person name="Yue Y."/>
            <person name="Zhu X.G."/>
            <person name="Wu Y."/>
            <person name="Hong X.N."/>
            <person name="Fan G.Y."/>
            <person name="Tong Y."/>
            <person name="Zhang D."/>
            <person name="Mao C.L."/>
            <person name="Liu Y.L."/>
            <person name="Hao S.J."/>
            <person name="Liu W.Q."/>
            <person name="Lv M.Q."/>
            <person name="Zhang H.B."/>
            <person name="Liu Y."/>
            <person name="Hu-Tang G.R."/>
            <person name="Wang J.P."/>
            <person name="Wang J.H."/>
            <person name="Sun Y.H."/>
            <person name="Ni S.B."/>
            <person name="Chen W.B."/>
            <person name="Zhang X.C."/>
            <person name="Jiao Y.N."/>
            <person name="Eichler E.E."/>
            <person name="Li G.H."/>
            <person name="Liu X."/>
            <person name="Gao L.Z."/>
        </authorList>
    </citation>
    <scope>NUCLEOTIDE SEQUENCE [LARGE SCALE GENOMIC DNA]</scope>
    <source>
        <strain evidence="3">cv. GT1</strain>
        <tissue evidence="2">Leaf</tissue>
    </source>
</reference>
<dbReference type="EMBL" id="JAAGAX010000003">
    <property type="protein sequence ID" value="KAF2321000.1"/>
    <property type="molecule type" value="Genomic_DNA"/>
</dbReference>
<keyword evidence="1" id="KW-0175">Coiled coil</keyword>
<sequence>MENPKVQEIIEKQVLTVAKAVEDKLDEEIAALERLDVDDMEALRERRIQQMKKMAEKRSRWISLGHGEYSEIPSEKDFFSIVKSQRPVSFAISIARIGPASVLLGTGHWAGYAREQLSSHVMDKHLSILAKQHIETRFVKIHAEKSPFLAERLKIVVLPTLALIKNAKVDDYVVGFDELGGTDEFSTEDLRTGWLKLKSSLLRCSYIDRMRPRILRASDNNPVAVCNPVTVEFINHPEAKMVEDPDGYKEFWKFLSIQGVRFPEIHRAPTVDELMIRYPKRSSLKLGWSVYGDTKLEFTRSPEFTRRPKHQCLKVVGIVGYREYDNHDKLVMHLVEYATSLEKIIIDPRSYQCSEVSRNHAQRLQSRLPPSVELEILQSTCFRI</sequence>
<gene>
    <name evidence="2" type="ORF">GH714_032544</name>
</gene>
<keyword evidence="3" id="KW-1185">Reference proteome</keyword>
<organism evidence="2 3">
    <name type="scientific">Hevea brasiliensis</name>
    <name type="common">Para rubber tree</name>
    <name type="synonym">Siphonia brasiliensis</name>
    <dbReference type="NCBI Taxonomy" id="3981"/>
    <lineage>
        <taxon>Eukaryota</taxon>
        <taxon>Viridiplantae</taxon>
        <taxon>Streptophyta</taxon>
        <taxon>Embryophyta</taxon>
        <taxon>Tracheophyta</taxon>
        <taxon>Spermatophyta</taxon>
        <taxon>Magnoliopsida</taxon>
        <taxon>eudicotyledons</taxon>
        <taxon>Gunneridae</taxon>
        <taxon>Pentapetalae</taxon>
        <taxon>rosids</taxon>
        <taxon>fabids</taxon>
        <taxon>Malpighiales</taxon>
        <taxon>Euphorbiaceae</taxon>
        <taxon>Crotonoideae</taxon>
        <taxon>Micrandreae</taxon>
        <taxon>Hevea</taxon>
    </lineage>
</organism>
<dbReference type="Proteomes" id="UP000467840">
    <property type="component" value="Chromosome 10"/>
</dbReference>
<feature type="coiled-coil region" evidence="1">
    <location>
        <begin position="18"/>
        <end position="60"/>
    </location>
</feature>
<proteinExistence type="predicted"/>
<dbReference type="PANTHER" id="PTHR21148">
    <property type="entry name" value="THIOREDOXIN DOMAIN-CONTAINING PROTEIN 9"/>
    <property type="match status" value="1"/>
</dbReference>
<name>A0A6A6N5R1_HEVBR</name>
<dbReference type="CDD" id="cd02989">
    <property type="entry name" value="Phd_like_TxnDC9"/>
    <property type="match status" value="1"/>
</dbReference>
<dbReference type="Gene3D" id="3.40.30.10">
    <property type="entry name" value="Glutaredoxin"/>
    <property type="match status" value="1"/>
</dbReference>